<name>A0A4V3WUQ0_9ACTN</name>
<protein>
    <submittedName>
        <fullName evidence="4">DEAD/DEAH box helicase</fullName>
    </submittedName>
</protein>
<comment type="caution">
    <text evidence="4">The sequence shown here is derived from an EMBL/GenBank/DDBJ whole genome shotgun (WGS) entry which is preliminary data.</text>
</comment>
<accession>A0A4V3WUQ0</accession>
<dbReference type="GO" id="GO:0005829">
    <property type="term" value="C:cytosol"/>
    <property type="evidence" value="ECO:0007669"/>
    <property type="project" value="TreeGrafter"/>
</dbReference>
<evidence type="ECO:0000259" key="2">
    <source>
        <dbReference type="PROSITE" id="PS51192"/>
    </source>
</evidence>
<keyword evidence="4" id="KW-0067">ATP-binding</keyword>
<dbReference type="GO" id="GO:0003677">
    <property type="term" value="F:DNA binding"/>
    <property type="evidence" value="ECO:0007669"/>
    <property type="project" value="InterPro"/>
</dbReference>
<evidence type="ECO:0000256" key="1">
    <source>
        <dbReference type="SAM" id="MobiDB-lite"/>
    </source>
</evidence>
<dbReference type="InterPro" id="IPR014001">
    <property type="entry name" value="Helicase_ATP-bd"/>
</dbReference>
<feature type="compositionally biased region" description="Polar residues" evidence="1">
    <location>
        <begin position="155"/>
        <end position="167"/>
    </location>
</feature>
<dbReference type="GO" id="GO:0016787">
    <property type="term" value="F:hydrolase activity"/>
    <property type="evidence" value="ECO:0007669"/>
    <property type="project" value="InterPro"/>
</dbReference>
<keyword evidence="4" id="KW-0547">Nucleotide-binding</keyword>
<dbReference type="Gene3D" id="3.90.1570.30">
    <property type="match status" value="1"/>
</dbReference>
<dbReference type="CDD" id="cd18032">
    <property type="entry name" value="DEXHc_RE_I_III_res"/>
    <property type="match status" value="1"/>
</dbReference>
<dbReference type="PANTHER" id="PTHR47396">
    <property type="entry name" value="TYPE I RESTRICTION ENZYME ECOKI R PROTEIN"/>
    <property type="match status" value="1"/>
</dbReference>
<reference evidence="4 5" key="1">
    <citation type="submission" date="2019-04" db="EMBL/GenBank/DDBJ databases">
        <title>Microbes associate with the intestines of laboratory mice.</title>
        <authorList>
            <person name="Navarre W."/>
            <person name="Wong E."/>
            <person name="Huang K.C."/>
            <person name="Tropini C."/>
            <person name="Ng K."/>
            <person name="Yu B."/>
        </authorList>
    </citation>
    <scope>NUCLEOTIDE SEQUENCE [LARGE SCALE GENOMIC DNA]</scope>
    <source>
        <strain evidence="4 5">NM80_B27</strain>
    </source>
</reference>
<proteinExistence type="predicted"/>
<dbReference type="Pfam" id="PF00271">
    <property type="entry name" value="Helicase_C"/>
    <property type="match status" value="1"/>
</dbReference>
<dbReference type="GO" id="GO:0005524">
    <property type="term" value="F:ATP binding"/>
    <property type="evidence" value="ECO:0007669"/>
    <property type="project" value="InterPro"/>
</dbReference>
<dbReference type="EMBL" id="SSTJ01000012">
    <property type="protein sequence ID" value="THG36727.1"/>
    <property type="molecule type" value="Genomic_DNA"/>
</dbReference>
<dbReference type="SUPFAM" id="SSF52540">
    <property type="entry name" value="P-loop containing nucleoside triphosphate hydrolases"/>
    <property type="match status" value="2"/>
</dbReference>
<sequence length="1137" mass="127924">MRRRDLMVFDFIKGIPELSRLYRLCREAELLVEVSPSLSATASRTAMESVVRLVYYSVVGKPIVPMTVFEMSTDSRFEQYVDDSTILDAIHIVRKTGNVAVHDGSTSKEEALGSLEQLHYLVGEICIQMGAIADYPVFSLNPESDGVVSSAATIPSEPISQPATQVPSGKPLDEDSVEAGGEEEIATAQTAFGPRLRAAKFSVAHKRNEGENKRLFLNASLREAGWPVAVQTNLSLPECACIDFALDDGTVVDYLLTGRDNRPLAVVDYGVSKDNPVEGRMRVIAAADQLEKKYGYRPTAYYTTGYHIFCIDPLGYPPRRVFGFHSMDELELLKQRGMARKPIDNPLIKDEITNRDYQKKAIEAVCHAFSRGHRRSLLVMATGTGKTRVSISLADVLLEAGWVKNILFLADRTSLVRQAHKNFNKLLPNVTTSIYAGDEAARDKTARIIFSTYQTMIKMVDGDSREFGIGRFDLIIIDEAHRSVFKKYGSLFKYFDALMVGLTATPRCEENKSTYEVFGLPHGEPDFAYELEEAIQDGHLVGFSVLDRTTDFLKRGVRYDALTGEQKAALEDALLSQSENEGEESPDIDVLSTCNVINVGTIRAMLSDLMENGLKIDAGDKLGKTIIFAGSHREAEVIVEQFQLLYKDKGADFCKLVDSKVENAQTLIDRFGERGGLPQIAVSVDMLDTGIDVPDVLNLVFFKRVRSKIKFLQMVGRGTRLSEGVFGPDLGKKGFLIFDYFDNFRYFSVRDTWSTTKDSSNGRKLGQQVSQTVALNHKRLLILKQLQERALVLEFDKQYRDELQNTFVTETRNLNNDAIGVVRNMAFVSKYRTESSWDGLTDAKVEEIKEKILPLFPSEAAPARVKSFDMLILTLEQEYKKRLDEGKDVRLIRNGFHNVCHDIDERMVELLKLKSVPAIVSKESLIASMRNANYLMDDFSLERAEFVRKELRDLMVYLTDRRRYYVIDLPDTLITDKEAVDGLVKRRDYADKAVDYIENSGDPALAKLRMIDDLTDDEKRGLHEVFESQLGSHTDFARWSNGVALLPFLRKQVGIAEESIRAKFGSFMNDSVLSREQLEYMRQVVMYARENGDVTLTILTSVSPFADVNVLELFGAEKINYLKQLVSGLHNPVMEVD</sequence>
<evidence type="ECO:0000313" key="4">
    <source>
        <dbReference type="EMBL" id="THG36727.1"/>
    </source>
</evidence>
<dbReference type="Gene3D" id="3.40.50.300">
    <property type="entry name" value="P-loop containing nucleotide triphosphate hydrolases"/>
    <property type="match status" value="2"/>
</dbReference>
<dbReference type="PANTHER" id="PTHR47396:SF1">
    <property type="entry name" value="ATP-DEPENDENT HELICASE IRC3-RELATED"/>
    <property type="match status" value="1"/>
</dbReference>
<evidence type="ECO:0000259" key="3">
    <source>
        <dbReference type="PROSITE" id="PS51194"/>
    </source>
</evidence>
<gene>
    <name evidence="4" type="ORF">E5986_09015</name>
</gene>
<dbReference type="Proteomes" id="UP000308978">
    <property type="component" value="Unassembled WGS sequence"/>
</dbReference>
<keyword evidence="4" id="KW-0378">Hydrolase</keyword>
<dbReference type="GO" id="GO:0004386">
    <property type="term" value="F:helicase activity"/>
    <property type="evidence" value="ECO:0007669"/>
    <property type="project" value="UniProtKB-KW"/>
</dbReference>
<dbReference type="PROSITE" id="PS51194">
    <property type="entry name" value="HELICASE_CTER"/>
    <property type="match status" value="1"/>
</dbReference>
<dbReference type="InterPro" id="IPR006935">
    <property type="entry name" value="Helicase/UvrB_N"/>
</dbReference>
<dbReference type="PROSITE" id="PS51192">
    <property type="entry name" value="HELICASE_ATP_BIND_1"/>
    <property type="match status" value="1"/>
</dbReference>
<dbReference type="Pfam" id="PF04851">
    <property type="entry name" value="ResIII"/>
    <property type="match status" value="1"/>
</dbReference>
<evidence type="ECO:0000313" key="5">
    <source>
        <dbReference type="Proteomes" id="UP000308978"/>
    </source>
</evidence>
<feature type="domain" description="Helicase ATP-binding" evidence="2">
    <location>
        <begin position="367"/>
        <end position="524"/>
    </location>
</feature>
<dbReference type="InterPro" id="IPR027417">
    <property type="entry name" value="P-loop_NTPase"/>
</dbReference>
<feature type="domain" description="Helicase C-terminal" evidence="3">
    <location>
        <begin position="614"/>
        <end position="781"/>
    </location>
</feature>
<keyword evidence="4" id="KW-0347">Helicase</keyword>
<dbReference type="AlphaFoldDB" id="A0A4V3WUQ0"/>
<dbReference type="InterPro" id="IPR001650">
    <property type="entry name" value="Helicase_C-like"/>
</dbReference>
<dbReference type="InterPro" id="IPR050742">
    <property type="entry name" value="Helicase_Restrict-Modif_Enz"/>
</dbReference>
<dbReference type="SMART" id="SM00487">
    <property type="entry name" value="DEXDc"/>
    <property type="match status" value="1"/>
</dbReference>
<feature type="region of interest" description="Disordered" evidence="1">
    <location>
        <begin position="155"/>
        <end position="174"/>
    </location>
</feature>
<organism evidence="4 5">
    <name type="scientific">Adlercreutzia caecimuris</name>
    <dbReference type="NCBI Taxonomy" id="671266"/>
    <lineage>
        <taxon>Bacteria</taxon>
        <taxon>Bacillati</taxon>
        <taxon>Actinomycetota</taxon>
        <taxon>Coriobacteriia</taxon>
        <taxon>Eggerthellales</taxon>
        <taxon>Eggerthellaceae</taxon>
        <taxon>Adlercreutzia</taxon>
    </lineage>
</organism>